<dbReference type="RefSeq" id="XP_008880406.1">
    <property type="nucleotide sequence ID" value="XM_008882184.1"/>
</dbReference>
<organism evidence="1">
    <name type="scientific">Aphanomyces invadans</name>
    <dbReference type="NCBI Taxonomy" id="157072"/>
    <lineage>
        <taxon>Eukaryota</taxon>
        <taxon>Sar</taxon>
        <taxon>Stramenopiles</taxon>
        <taxon>Oomycota</taxon>
        <taxon>Saprolegniomycetes</taxon>
        <taxon>Saprolegniales</taxon>
        <taxon>Verrucalvaceae</taxon>
        <taxon>Aphanomyces</taxon>
    </lineage>
</organism>
<gene>
    <name evidence="1" type="ORF">H310_14340</name>
</gene>
<dbReference type="GeneID" id="20091390"/>
<dbReference type="EMBL" id="KI914017">
    <property type="protein sequence ID" value="ETV91017.1"/>
    <property type="molecule type" value="Genomic_DNA"/>
</dbReference>
<dbReference type="AlphaFoldDB" id="A0A024TCG1"/>
<sequence>MAQVTRKRVEHVGAAAQCEWKQVHLDATSARMTFAASLRDRAHALWRCLRHEDASESFPSAHDILATEPDDSALGLHCGRGAATDLDGDRRAAHLRKWAGHERWNVDAAHAAQLRAVDLAWNAYREVLTSQVSADLATCDRMPSAARAMKQRQLVRAAFDAAMETAELRQRHAVRQLDRQHRDLHAEIDAKDVELKFVAVVRDQAVQEFRRLDAWIHVCMYDRPLPRRSRLSP</sequence>
<evidence type="ECO:0000313" key="1">
    <source>
        <dbReference type="EMBL" id="ETV91017.1"/>
    </source>
</evidence>
<reference evidence="1" key="1">
    <citation type="submission" date="2013-12" db="EMBL/GenBank/DDBJ databases">
        <title>The Genome Sequence of Aphanomyces invadans NJM9701.</title>
        <authorList>
            <consortium name="The Broad Institute Genomics Platform"/>
            <person name="Russ C."/>
            <person name="Tyler B."/>
            <person name="van West P."/>
            <person name="Dieguez-Uribeondo J."/>
            <person name="Young S.K."/>
            <person name="Zeng Q."/>
            <person name="Gargeya S."/>
            <person name="Fitzgerald M."/>
            <person name="Abouelleil A."/>
            <person name="Alvarado L."/>
            <person name="Chapman S.B."/>
            <person name="Gainer-Dewar J."/>
            <person name="Goldberg J."/>
            <person name="Griggs A."/>
            <person name="Gujja S."/>
            <person name="Hansen M."/>
            <person name="Howarth C."/>
            <person name="Imamovic A."/>
            <person name="Ireland A."/>
            <person name="Larimer J."/>
            <person name="McCowan C."/>
            <person name="Murphy C."/>
            <person name="Pearson M."/>
            <person name="Poon T.W."/>
            <person name="Priest M."/>
            <person name="Roberts A."/>
            <person name="Saif S."/>
            <person name="Shea T."/>
            <person name="Sykes S."/>
            <person name="Wortman J."/>
            <person name="Nusbaum C."/>
            <person name="Birren B."/>
        </authorList>
    </citation>
    <scope>NUCLEOTIDE SEQUENCE [LARGE SCALE GENOMIC DNA]</scope>
    <source>
        <strain evidence="1">NJM9701</strain>
    </source>
</reference>
<name>A0A024TCG1_9STRA</name>
<accession>A0A024TCG1</accession>
<protein>
    <submittedName>
        <fullName evidence="1">Uncharacterized protein</fullName>
    </submittedName>
</protein>
<proteinExistence type="predicted"/>
<dbReference type="VEuPathDB" id="FungiDB:H310_14340"/>